<dbReference type="PROSITE" id="PS51406">
    <property type="entry name" value="FIBRINOGEN_C_2"/>
    <property type="match status" value="1"/>
</dbReference>
<dbReference type="CDD" id="cd00087">
    <property type="entry name" value="FReD"/>
    <property type="match status" value="1"/>
</dbReference>
<evidence type="ECO:0000259" key="2">
    <source>
        <dbReference type="PROSITE" id="PS51406"/>
    </source>
</evidence>
<name>A0AAV4IEC9_9GAST</name>
<dbReference type="InterPro" id="IPR050373">
    <property type="entry name" value="Fibrinogen_C-term_domain"/>
</dbReference>
<proteinExistence type="predicted"/>
<dbReference type="Pfam" id="PF00147">
    <property type="entry name" value="Fibrinogen_C"/>
    <property type="match status" value="1"/>
</dbReference>
<accession>A0AAV4IEC9</accession>
<dbReference type="InterPro" id="IPR036056">
    <property type="entry name" value="Fibrinogen-like_C"/>
</dbReference>
<comment type="caution">
    <text evidence="3">The sequence shown here is derived from an EMBL/GenBank/DDBJ whole genome shotgun (WGS) entry which is preliminary data.</text>
</comment>
<feature type="domain" description="Fibrinogen C-terminal" evidence="2">
    <location>
        <begin position="448"/>
        <end position="664"/>
    </location>
</feature>
<keyword evidence="1" id="KW-1015">Disulfide bond</keyword>
<dbReference type="AlphaFoldDB" id="A0AAV4IEC9"/>
<gene>
    <name evidence="3" type="ORF">ElyMa_006632200</name>
</gene>
<dbReference type="SMART" id="SM00186">
    <property type="entry name" value="FBG"/>
    <property type="match status" value="1"/>
</dbReference>
<organism evidence="3 4">
    <name type="scientific">Elysia marginata</name>
    <dbReference type="NCBI Taxonomy" id="1093978"/>
    <lineage>
        <taxon>Eukaryota</taxon>
        <taxon>Metazoa</taxon>
        <taxon>Spiralia</taxon>
        <taxon>Lophotrochozoa</taxon>
        <taxon>Mollusca</taxon>
        <taxon>Gastropoda</taxon>
        <taxon>Heterobranchia</taxon>
        <taxon>Euthyneura</taxon>
        <taxon>Panpulmonata</taxon>
        <taxon>Sacoglossa</taxon>
        <taxon>Placobranchoidea</taxon>
        <taxon>Plakobranchidae</taxon>
        <taxon>Elysia</taxon>
    </lineage>
</organism>
<dbReference type="SUPFAM" id="SSF56496">
    <property type="entry name" value="Fibrinogen C-terminal domain-like"/>
    <property type="match status" value="1"/>
</dbReference>
<dbReference type="GO" id="GO:0005615">
    <property type="term" value="C:extracellular space"/>
    <property type="evidence" value="ECO:0007669"/>
    <property type="project" value="TreeGrafter"/>
</dbReference>
<evidence type="ECO:0000313" key="3">
    <source>
        <dbReference type="EMBL" id="GFS09826.1"/>
    </source>
</evidence>
<keyword evidence="4" id="KW-1185">Reference proteome</keyword>
<protein>
    <submittedName>
        <fullName evidence="3">Fibrinogen-like protein 1</fullName>
    </submittedName>
</protein>
<dbReference type="PANTHER" id="PTHR19143:SF458">
    <property type="entry name" value="FIBRINOGEN C-TERMINAL DOMAIN-CONTAINING PROTEIN-RELATED"/>
    <property type="match status" value="1"/>
</dbReference>
<dbReference type="PANTHER" id="PTHR19143">
    <property type="entry name" value="FIBRINOGEN/TENASCIN/ANGIOPOEITIN"/>
    <property type="match status" value="1"/>
</dbReference>
<dbReference type="InterPro" id="IPR020837">
    <property type="entry name" value="Fibrinogen_CS"/>
</dbReference>
<dbReference type="EMBL" id="BMAT01013304">
    <property type="protein sequence ID" value="GFS09826.1"/>
    <property type="molecule type" value="Genomic_DNA"/>
</dbReference>
<reference evidence="3 4" key="1">
    <citation type="journal article" date="2021" name="Elife">
        <title>Chloroplast acquisition without the gene transfer in kleptoplastic sea slugs, Plakobranchus ocellatus.</title>
        <authorList>
            <person name="Maeda T."/>
            <person name="Takahashi S."/>
            <person name="Yoshida T."/>
            <person name="Shimamura S."/>
            <person name="Takaki Y."/>
            <person name="Nagai Y."/>
            <person name="Toyoda A."/>
            <person name="Suzuki Y."/>
            <person name="Arimoto A."/>
            <person name="Ishii H."/>
            <person name="Satoh N."/>
            <person name="Nishiyama T."/>
            <person name="Hasebe M."/>
            <person name="Maruyama T."/>
            <person name="Minagawa J."/>
            <person name="Obokata J."/>
            <person name="Shigenobu S."/>
        </authorList>
    </citation>
    <scope>NUCLEOTIDE SEQUENCE [LARGE SCALE GENOMIC DNA]</scope>
</reference>
<evidence type="ECO:0000256" key="1">
    <source>
        <dbReference type="ARBA" id="ARBA00023157"/>
    </source>
</evidence>
<dbReference type="InterPro" id="IPR002181">
    <property type="entry name" value="Fibrinogen_a/b/g_C_dom"/>
</dbReference>
<dbReference type="InterPro" id="IPR014716">
    <property type="entry name" value="Fibrinogen_a/b/g_C_1"/>
</dbReference>
<sequence length="664" mass="73961">MDMLFLVARSKEAVYFLTGVYKAVGCSASCHHFVVFLDHGGCLFCAIDMHGFGLKLSLNKDFPEILGARSPCGVLTCSEKTVKREEKNLTNQSLSFKNILAMEISKSDIPSSNSNHEHSVLVGFISTGHPIANVVSDDIKISGSVDNNRAKMRVEFFNQEDCRSEFLCKIQGLDTQGKKLTSAMKLKQSPERTRGNDINLQAGILSPSVSLQILSIAQQLDTKLAIVAKSSEFWENKLNSLHVDLTAKMVSLEGKVDDKLGQMQREFRAAEESQQIASLERRMEDKLSSLEHRLMNEMVSTNIDEQSPSGVDAHSELISIGEEVKRDIMVSLSNIFQEQQELLANISLSSESLGLTMSESISTLFSSVDSRLGQLQTDGLSIEALAQNMSEAIRLASISAIDGSTSSLFNETLSSQRELLGTFKSLNAKLRASEEKKFDLKDQFEAAMKDVLAPRTCHKGMVIVLPGNSFPYYVIQPSNQSGFDFPYLCDVYTDGGGWIVFQRRTTGNTDFQRPWGDYKRGFGLLYDDFWMGNDRLHDITSTGKFELRVELRYNDKLAYALYDSFSVEDEAKNYRLTLGAYSGNAGDSLEFHNGQAFSTADRDNDSHRSVHCAKLHNGGWWFNRCDHSNLNGLWQAGNDAGVEWTEFAGPASVTTSEMKIRRVY</sequence>
<dbReference type="Gene3D" id="3.90.215.10">
    <property type="entry name" value="Gamma Fibrinogen, chain A, domain 1"/>
    <property type="match status" value="1"/>
</dbReference>
<evidence type="ECO:0000313" key="4">
    <source>
        <dbReference type="Proteomes" id="UP000762676"/>
    </source>
</evidence>
<dbReference type="Proteomes" id="UP000762676">
    <property type="component" value="Unassembled WGS sequence"/>
</dbReference>
<dbReference type="PROSITE" id="PS00514">
    <property type="entry name" value="FIBRINOGEN_C_1"/>
    <property type="match status" value="1"/>
</dbReference>